<dbReference type="Pfam" id="PF13561">
    <property type="entry name" value="adh_short_C2"/>
    <property type="match status" value="1"/>
</dbReference>
<dbReference type="CDD" id="cd05233">
    <property type="entry name" value="SDR_c"/>
    <property type="match status" value="1"/>
</dbReference>
<comment type="similarity">
    <text evidence="1">Belongs to the short-chain dehydrogenases/reductases (SDR) family.</text>
</comment>
<evidence type="ECO:0000313" key="5">
    <source>
        <dbReference type="Proteomes" id="UP000518300"/>
    </source>
</evidence>
<evidence type="ECO:0000259" key="3">
    <source>
        <dbReference type="SMART" id="SM00822"/>
    </source>
</evidence>
<dbReference type="InterPro" id="IPR020904">
    <property type="entry name" value="Sc_DH/Rdtase_CS"/>
</dbReference>
<reference evidence="4 5" key="1">
    <citation type="submission" date="2020-04" db="EMBL/GenBank/DDBJ databases">
        <title>Draft genome of Pyxidicoccus fallax type strain.</title>
        <authorList>
            <person name="Whitworth D.E."/>
        </authorList>
    </citation>
    <scope>NUCLEOTIDE SEQUENCE [LARGE SCALE GENOMIC DNA]</scope>
    <source>
        <strain evidence="4 5">DSM 14698</strain>
    </source>
</reference>
<dbReference type="Gene3D" id="3.40.50.720">
    <property type="entry name" value="NAD(P)-binding Rossmann-like Domain"/>
    <property type="match status" value="1"/>
</dbReference>
<dbReference type="NCBIfam" id="NF005559">
    <property type="entry name" value="PRK07231.1"/>
    <property type="match status" value="1"/>
</dbReference>
<sequence length="250" mass="26366">MSKRLQNKVAVITGGNSGIGLATAQLFVEQGARVAILGRDEKTLKAAAEGLGPAALAVQGDISRMEDLDRLYARTTEAFGKVDIVFANAGVVQLRTLEETDEALFDKLVSINFKGTYFTVQKALPHLNEKASIILNTSLAGSIGVPMTSAYAATKAAVRSLARSFAAELVGRGIRVNALSPGAIHTPIGARMDSPREVLMDYGAKMMARIPMKRLGAAEEVARAALFLASDESSYVLGAELTVDGGVTQL</sequence>
<evidence type="ECO:0000313" key="4">
    <source>
        <dbReference type="EMBL" id="NMO14353.1"/>
    </source>
</evidence>
<dbReference type="PANTHER" id="PTHR43669">
    <property type="entry name" value="5-KETO-D-GLUCONATE 5-REDUCTASE"/>
    <property type="match status" value="1"/>
</dbReference>
<gene>
    <name evidence="4" type="ORF">HG543_05710</name>
</gene>
<dbReference type="PRINTS" id="PR00081">
    <property type="entry name" value="GDHRDH"/>
</dbReference>
<protein>
    <submittedName>
        <fullName evidence="4">Glucose 1-dehydrogenase</fullName>
        <ecNumber evidence="4">1.1.1.47</ecNumber>
    </submittedName>
</protein>
<accession>A0A848LC96</accession>
<proteinExistence type="inferred from homology"/>
<comment type="caution">
    <text evidence="4">The sequence shown here is derived from an EMBL/GenBank/DDBJ whole genome shotgun (WGS) entry which is preliminary data.</text>
</comment>
<dbReference type="EC" id="1.1.1.47" evidence="4"/>
<dbReference type="PRINTS" id="PR00080">
    <property type="entry name" value="SDRFAMILY"/>
</dbReference>
<evidence type="ECO:0000256" key="2">
    <source>
        <dbReference type="ARBA" id="ARBA00023002"/>
    </source>
</evidence>
<dbReference type="PANTHER" id="PTHR43669:SF3">
    <property type="entry name" value="ALCOHOL DEHYDROGENASE, PUTATIVE (AFU_ORTHOLOGUE AFUA_3G03445)-RELATED"/>
    <property type="match status" value="1"/>
</dbReference>
<dbReference type="RefSeq" id="WP_169343648.1">
    <property type="nucleotide sequence ID" value="NZ_JABBJJ010000017.1"/>
</dbReference>
<keyword evidence="5" id="KW-1185">Reference proteome</keyword>
<dbReference type="InterPro" id="IPR057326">
    <property type="entry name" value="KR_dom"/>
</dbReference>
<dbReference type="AlphaFoldDB" id="A0A848LC96"/>
<dbReference type="GO" id="GO:0047936">
    <property type="term" value="F:glucose 1-dehydrogenase [NAD(P)+] activity"/>
    <property type="evidence" value="ECO:0007669"/>
    <property type="project" value="UniProtKB-EC"/>
</dbReference>
<dbReference type="PROSITE" id="PS00061">
    <property type="entry name" value="ADH_SHORT"/>
    <property type="match status" value="1"/>
</dbReference>
<dbReference type="FunFam" id="3.40.50.720:FF:000084">
    <property type="entry name" value="Short-chain dehydrogenase reductase"/>
    <property type="match status" value="1"/>
</dbReference>
<dbReference type="SUPFAM" id="SSF51735">
    <property type="entry name" value="NAD(P)-binding Rossmann-fold domains"/>
    <property type="match status" value="1"/>
</dbReference>
<dbReference type="InterPro" id="IPR002347">
    <property type="entry name" value="SDR_fam"/>
</dbReference>
<evidence type="ECO:0000256" key="1">
    <source>
        <dbReference type="ARBA" id="ARBA00006484"/>
    </source>
</evidence>
<dbReference type="EMBL" id="JABBJJ010000017">
    <property type="protein sequence ID" value="NMO14353.1"/>
    <property type="molecule type" value="Genomic_DNA"/>
</dbReference>
<dbReference type="InterPro" id="IPR036291">
    <property type="entry name" value="NAD(P)-bd_dom_sf"/>
</dbReference>
<name>A0A848LC96_9BACT</name>
<organism evidence="4 5">
    <name type="scientific">Pyxidicoccus fallax</name>
    <dbReference type="NCBI Taxonomy" id="394095"/>
    <lineage>
        <taxon>Bacteria</taxon>
        <taxon>Pseudomonadati</taxon>
        <taxon>Myxococcota</taxon>
        <taxon>Myxococcia</taxon>
        <taxon>Myxococcales</taxon>
        <taxon>Cystobacterineae</taxon>
        <taxon>Myxococcaceae</taxon>
        <taxon>Pyxidicoccus</taxon>
    </lineage>
</organism>
<keyword evidence="2 4" id="KW-0560">Oxidoreductase</keyword>
<feature type="domain" description="Ketoreductase" evidence="3">
    <location>
        <begin position="8"/>
        <end position="182"/>
    </location>
</feature>
<dbReference type="SMART" id="SM00822">
    <property type="entry name" value="PKS_KR"/>
    <property type="match status" value="1"/>
</dbReference>
<dbReference type="Proteomes" id="UP000518300">
    <property type="component" value="Unassembled WGS sequence"/>
</dbReference>